<gene>
    <name evidence="14" type="primary">rnhB</name>
    <name evidence="19" type="ORF">ERJ68_01605</name>
</gene>
<dbReference type="GO" id="GO:0030145">
    <property type="term" value="F:manganese ion binding"/>
    <property type="evidence" value="ECO:0007669"/>
    <property type="project" value="UniProtKB-UniRule"/>
</dbReference>
<dbReference type="GO" id="GO:0004523">
    <property type="term" value="F:RNA-DNA hybrid ribonuclease activity"/>
    <property type="evidence" value="ECO:0007669"/>
    <property type="project" value="UniProtKB-UniRule"/>
</dbReference>
<keyword evidence="13 14" id="KW-0464">Manganese</keyword>
<feature type="domain" description="RNase H type-2" evidence="18">
    <location>
        <begin position="12"/>
        <end position="214"/>
    </location>
</feature>
<feature type="binding site" evidence="14 15">
    <location>
        <position position="18"/>
    </location>
    <ligand>
        <name>a divalent metal cation</name>
        <dbReference type="ChEBI" id="CHEBI:60240"/>
    </ligand>
</feature>
<evidence type="ECO:0000259" key="18">
    <source>
        <dbReference type="PROSITE" id="PS51975"/>
    </source>
</evidence>
<dbReference type="Proteomes" id="UP000315454">
    <property type="component" value="Unassembled WGS sequence"/>
</dbReference>
<evidence type="ECO:0000256" key="14">
    <source>
        <dbReference type="HAMAP-Rule" id="MF_00052"/>
    </source>
</evidence>
<evidence type="ECO:0000256" key="4">
    <source>
        <dbReference type="ARBA" id="ARBA00004496"/>
    </source>
</evidence>
<comment type="subcellular location">
    <subcellularLocation>
        <location evidence="4 14">Cytoplasm</location>
    </subcellularLocation>
</comment>
<keyword evidence="8 14" id="KW-0963">Cytoplasm</keyword>
<comment type="cofactor">
    <cofactor evidence="14 15">
        <name>Mn(2+)</name>
        <dbReference type="ChEBI" id="CHEBI:29035"/>
    </cofactor>
    <cofactor evidence="14 15">
        <name>Mg(2+)</name>
        <dbReference type="ChEBI" id="CHEBI:18420"/>
    </cofactor>
    <text evidence="14 15">Manganese or magnesium. Binds 1 divalent metal ion per monomer in the absence of substrate. May bind a second metal ion after substrate binding.</text>
</comment>
<dbReference type="InterPro" id="IPR022898">
    <property type="entry name" value="RNase_HII"/>
</dbReference>
<evidence type="ECO:0000256" key="17">
    <source>
        <dbReference type="SAM" id="MobiDB-lite"/>
    </source>
</evidence>
<feature type="compositionally biased region" description="Polar residues" evidence="17">
    <location>
        <begin position="240"/>
        <end position="254"/>
    </location>
</feature>
<evidence type="ECO:0000256" key="6">
    <source>
        <dbReference type="ARBA" id="ARBA00012180"/>
    </source>
</evidence>
<dbReference type="EC" id="3.1.26.4" evidence="6 14"/>
<feature type="region of interest" description="Disordered" evidence="17">
    <location>
        <begin position="206"/>
        <end position="254"/>
    </location>
</feature>
<dbReference type="AlphaFoldDB" id="A0A524RV57"/>
<dbReference type="PANTHER" id="PTHR10954:SF18">
    <property type="entry name" value="RIBONUCLEASE HII"/>
    <property type="match status" value="1"/>
</dbReference>
<evidence type="ECO:0000256" key="16">
    <source>
        <dbReference type="RuleBase" id="RU003515"/>
    </source>
</evidence>
<evidence type="ECO:0000256" key="9">
    <source>
        <dbReference type="ARBA" id="ARBA00022722"/>
    </source>
</evidence>
<protein>
    <recommendedName>
        <fullName evidence="7 14">Ribonuclease HII</fullName>
        <shortName evidence="14">RNase HII</shortName>
        <ecNumber evidence="6 14">3.1.26.4</ecNumber>
    </recommendedName>
</protein>
<dbReference type="PANTHER" id="PTHR10954">
    <property type="entry name" value="RIBONUCLEASE H2 SUBUNIT A"/>
    <property type="match status" value="1"/>
</dbReference>
<keyword evidence="10 14" id="KW-0479">Metal-binding</keyword>
<dbReference type="InterPro" id="IPR012337">
    <property type="entry name" value="RNaseH-like_sf"/>
</dbReference>
<comment type="function">
    <text evidence="3 14 16">Endonuclease that specifically degrades the RNA of RNA-DNA hybrids.</text>
</comment>
<evidence type="ECO:0000256" key="12">
    <source>
        <dbReference type="ARBA" id="ARBA00022801"/>
    </source>
</evidence>
<dbReference type="GO" id="GO:0043137">
    <property type="term" value="P:DNA replication, removal of RNA primer"/>
    <property type="evidence" value="ECO:0007669"/>
    <property type="project" value="TreeGrafter"/>
</dbReference>
<feature type="binding site" evidence="14 15">
    <location>
        <position position="19"/>
    </location>
    <ligand>
        <name>a divalent metal cation</name>
        <dbReference type="ChEBI" id="CHEBI:60240"/>
    </ligand>
</feature>
<evidence type="ECO:0000256" key="5">
    <source>
        <dbReference type="ARBA" id="ARBA00007383"/>
    </source>
</evidence>
<organism evidence="19 20">
    <name type="scientific">Aphanocapsa feldmannii 277cI</name>
    <dbReference type="NCBI Taxonomy" id="2507554"/>
    <lineage>
        <taxon>Bacteria</taxon>
        <taxon>Bacillati</taxon>
        <taxon>Cyanobacteriota</taxon>
        <taxon>Cyanophyceae</taxon>
        <taxon>Oscillatoriophycideae</taxon>
        <taxon>Chroococcales</taxon>
        <taxon>Microcystaceae</taxon>
        <taxon>Aphanocapsa</taxon>
    </lineage>
</organism>
<evidence type="ECO:0000256" key="15">
    <source>
        <dbReference type="PROSITE-ProRule" id="PRU01319"/>
    </source>
</evidence>
<dbReference type="InterPro" id="IPR001352">
    <property type="entry name" value="RNase_HII/HIII"/>
</dbReference>
<evidence type="ECO:0000256" key="10">
    <source>
        <dbReference type="ARBA" id="ARBA00022723"/>
    </source>
</evidence>
<comment type="catalytic activity">
    <reaction evidence="1 14 15 16">
        <text>Endonucleolytic cleavage to 5'-phosphomonoester.</text>
        <dbReference type="EC" id="3.1.26.4"/>
    </reaction>
</comment>
<dbReference type="GO" id="GO:0006298">
    <property type="term" value="P:mismatch repair"/>
    <property type="evidence" value="ECO:0007669"/>
    <property type="project" value="TreeGrafter"/>
</dbReference>
<dbReference type="GO" id="GO:0005737">
    <property type="term" value="C:cytoplasm"/>
    <property type="evidence" value="ECO:0007669"/>
    <property type="project" value="UniProtKB-SubCell"/>
</dbReference>
<dbReference type="Gene3D" id="3.30.420.10">
    <property type="entry name" value="Ribonuclease H-like superfamily/Ribonuclease H"/>
    <property type="match status" value="1"/>
</dbReference>
<evidence type="ECO:0000256" key="2">
    <source>
        <dbReference type="ARBA" id="ARBA00001946"/>
    </source>
</evidence>
<dbReference type="HAMAP" id="MF_00052_B">
    <property type="entry name" value="RNase_HII_B"/>
    <property type="match status" value="1"/>
</dbReference>
<evidence type="ECO:0000256" key="11">
    <source>
        <dbReference type="ARBA" id="ARBA00022759"/>
    </source>
</evidence>
<proteinExistence type="inferred from homology"/>
<evidence type="ECO:0000256" key="7">
    <source>
        <dbReference type="ARBA" id="ARBA00019179"/>
    </source>
</evidence>
<keyword evidence="9 14" id="KW-0540">Nuclease</keyword>
<evidence type="ECO:0000313" key="19">
    <source>
        <dbReference type="EMBL" id="TGH27056.1"/>
    </source>
</evidence>
<name>A0A524RV57_9CHRO</name>
<dbReference type="NCBIfam" id="NF010537">
    <property type="entry name" value="PRK13925.1"/>
    <property type="match status" value="1"/>
</dbReference>
<feature type="binding site" evidence="14 15">
    <location>
        <position position="114"/>
    </location>
    <ligand>
        <name>a divalent metal cation</name>
        <dbReference type="ChEBI" id="CHEBI:60240"/>
    </ligand>
</feature>
<sequence>MAYAAEAGCAPDDLAGVDEVGRGCLFGPVMAAACCLPAAALAPLLEAGVTDSKRLTARRRAQLLPLILSWLSSWGLGQASAGEIDRLGIRPANELAMLRALHRLGRPPALLLVDGNLPLRPWSGQQRCVVQGDSRCLSIACASILAKQTRDGLVERLATRFPGYGLESHKGYGTRRHIEALAEKGPTALHRLGFLKGRYPSWGGSAADPQTIASAGGRSTPARSPQLQIGGAAAHREEQGSSASTHQCTTAPGC</sequence>
<reference evidence="19 20" key="1">
    <citation type="journal article" date="2019" name="mSystems">
        <title>Life at home and on the roam: Genomic adaptions reflect the dual lifestyle of an intracellular, facultative symbiont.</title>
        <authorList>
            <person name="Burgsdorf I."/>
        </authorList>
    </citation>
    <scope>NUCLEOTIDE SEQUENCE [LARGE SCALE GENOMIC DNA]</scope>
    <source>
        <strain evidence="19">277cI</strain>
    </source>
</reference>
<dbReference type="InterPro" id="IPR024567">
    <property type="entry name" value="RNase_HII/HIII_dom"/>
</dbReference>
<dbReference type="PROSITE" id="PS51975">
    <property type="entry name" value="RNASE_H_2"/>
    <property type="match status" value="1"/>
</dbReference>
<keyword evidence="12 14" id="KW-0378">Hydrolase</keyword>
<comment type="cofactor">
    <cofactor evidence="2">
        <name>Mg(2+)</name>
        <dbReference type="ChEBI" id="CHEBI:18420"/>
    </cofactor>
</comment>
<dbReference type="GO" id="GO:0032299">
    <property type="term" value="C:ribonuclease H2 complex"/>
    <property type="evidence" value="ECO:0007669"/>
    <property type="project" value="TreeGrafter"/>
</dbReference>
<dbReference type="CDD" id="cd07182">
    <property type="entry name" value="RNase_HII_bacteria_HII_like"/>
    <property type="match status" value="1"/>
</dbReference>
<evidence type="ECO:0000256" key="3">
    <source>
        <dbReference type="ARBA" id="ARBA00004065"/>
    </source>
</evidence>
<dbReference type="NCBIfam" id="NF000595">
    <property type="entry name" value="PRK00015.1-3"/>
    <property type="match status" value="1"/>
</dbReference>
<evidence type="ECO:0000313" key="20">
    <source>
        <dbReference type="Proteomes" id="UP000315454"/>
    </source>
</evidence>
<evidence type="ECO:0000256" key="1">
    <source>
        <dbReference type="ARBA" id="ARBA00000077"/>
    </source>
</evidence>
<dbReference type="EMBL" id="SRMN01000015">
    <property type="protein sequence ID" value="TGH27056.1"/>
    <property type="molecule type" value="Genomic_DNA"/>
</dbReference>
<keyword evidence="11 14" id="KW-0255">Endonuclease</keyword>
<accession>A0A524RV57</accession>
<dbReference type="Pfam" id="PF01351">
    <property type="entry name" value="RNase_HII"/>
    <property type="match status" value="1"/>
</dbReference>
<comment type="caution">
    <text evidence="19">The sequence shown here is derived from an EMBL/GenBank/DDBJ whole genome shotgun (WGS) entry which is preliminary data.</text>
</comment>
<dbReference type="GO" id="GO:0003723">
    <property type="term" value="F:RNA binding"/>
    <property type="evidence" value="ECO:0007669"/>
    <property type="project" value="UniProtKB-UniRule"/>
</dbReference>
<comment type="similarity">
    <text evidence="5 14 16">Belongs to the RNase HII family.</text>
</comment>
<dbReference type="InterPro" id="IPR036397">
    <property type="entry name" value="RNaseH_sf"/>
</dbReference>
<evidence type="ECO:0000256" key="8">
    <source>
        <dbReference type="ARBA" id="ARBA00022490"/>
    </source>
</evidence>
<dbReference type="SUPFAM" id="SSF53098">
    <property type="entry name" value="Ribonuclease H-like"/>
    <property type="match status" value="1"/>
</dbReference>
<evidence type="ECO:0000256" key="13">
    <source>
        <dbReference type="ARBA" id="ARBA00023211"/>
    </source>
</evidence>